<evidence type="ECO:0000313" key="3">
    <source>
        <dbReference type="Proteomes" id="UP000266841"/>
    </source>
</evidence>
<reference evidence="2 3" key="1">
    <citation type="journal article" date="2012" name="Genome Biol.">
        <title>Genome and low-iron response of an oceanic diatom adapted to chronic iron limitation.</title>
        <authorList>
            <person name="Lommer M."/>
            <person name="Specht M."/>
            <person name="Roy A.S."/>
            <person name="Kraemer L."/>
            <person name="Andreson R."/>
            <person name="Gutowska M.A."/>
            <person name="Wolf J."/>
            <person name="Bergner S.V."/>
            <person name="Schilhabel M.B."/>
            <person name="Klostermeier U.C."/>
            <person name="Beiko R.G."/>
            <person name="Rosenstiel P."/>
            <person name="Hippler M."/>
            <person name="Laroche J."/>
        </authorList>
    </citation>
    <scope>NUCLEOTIDE SEQUENCE [LARGE SCALE GENOMIC DNA]</scope>
    <source>
        <strain evidence="2 3">CCMP1005</strain>
    </source>
</reference>
<feature type="compositionally biased region" description="Low complexity" evidence="1">
    <location>
        <begin position="27"/>
        <end position="37"/>
    </location>
</feature>
<comment type="caution">
    <text evidence="2">The sequence shown here is derived from an EMBL/GenBank/DDBJ whole genome shotgun (WGS) entry which is preliminary data.</text>
</comment>
<organism evidence="2 3">
    <name type="scientific">Thalassiosira oceanica</name>
    <name type="common">Marine diatom</name>
    <dbReference type="NCBI Taxonomy" id="159749"/>
    <lineage>
        <taxon>Eukaryota</taxon>
        <taxon>Sar</taxon>
        <taxon>Stramenopiles</taxon>
        <taxon>Ochrophyta</taxon>
        <taxon>Bacillariophyta</taxon>
        <taxon>Coscinodiscophyceae</taxon>
        <taxon>Thalassiosirophycidae</taxon>
        <taxon>Thalassiosirales</taxon>
        <taxon>Thalassiosiraceae</taxon>
        <taxon>Thalassiosira</taxon>
    </lineage>
</organism>
<evidence type="ECO:0000256" key="1">
    <source>
        <dbReference type="SAM" id="MobiDB-lite"/>
    </source>
</evidence>
<gene>
    <name evidence="2" type="ORF">THAOC_07889</name>
</gene>
<accession>K0SZA5</accession>
<sequence>HEPLVARVRGRPPRRRRGRGRGDGRAVARGQADAGGVPPRAHDGAEHHDIQDVFPAERRVSLVVCSVWFGSDLSLASIRCAVKSAESQIRNPFSQVRFPVLPGVEGERQELDPPGQGLRANAGGCCLPSSPLSDLHNTLQRLSPKVPAILAKRPGRQGREQASLPSRLPHRKPDHLPDEPLVPVEPPLQLLHHDEHARRAEAAGHPLRQARGRQPLRRQLRHLGRVVRVRRPPERADVLETNGAAERHVQRPREQRRAQPQGVAALPQVHETVGVQGQRPQEGRDRRGRGDEVRGPAPGGAGGPGELDRVDCHFDYGQLAGALVRRICHMRFA</sequence>
<feature type="compositionally biased region" description="Basic and acidic residues" evidence="1">
    <location>
        <begin position="245"/>
        <end position="257"/>
    </location>
</feature>
<feature type="region of interest" description="Disordered" evidence="1">
    <location>
        <begin position="1"/>
        <end position="45"/>
    </location>
</feature>
<evidence type="ECO:0000313" key="2">
    <source>
        <dbReference type="EMBL" id="EJK70730.1"/>
    </source>
</evidence>
<feature type="non-terminal residue" evidence="2">
    <location>
        <position position="1"/>
    </location>
</feature>
<feature type="compositionally biased region" description="Basic and acidic residues" evidence="1">
    <location>
        <begin position="281"/>
        <end position="294"/>
    </location>
</feature>
<name>K0SZA5_THAOC</name>
<feature type="region of interest" description="Disordered" evidence="1">
    <location>
        <begin position="203"/>
        <end position="306"/>
    </location>
</feature>
<feature type="compositionally biased region" description="Basic residues" evidence="1">
    <location>
        <begin position="8"/>
        <end position="19"/>
    </location>
</feature>
<proteinExistence type="predicted"/>
<feature type="compositionally biased region" description="Basic residues" evidence="1">
    <location>
        <begin position="208"/>
        <end position="230"/>
    </location>
</feature>
<protein>
    <submittedName>
        <fullName evidence="2">Uncharacterized protein</fullName>
    </submittedName>
</protein>
<keyword evidence="3" id="KW-1185">Reference proteome</keyword>
<feature type="region of interest" description="Disordered" evidence="1">
    <location>
        <begin position="150"/>
        <end position="184"/>
    </location>
</feature>
<dbReference type="Proteomes" id="UP000266841">
    <property type="component" value="Unassembled WGS sequence"/>
</dbReference>
<dbReference type="AlphaFoldDB" id="K0SZA5"/>
<dbReference type="EMBL" id="AGNL01008121">
    <property type="protein sequence ID" value="EJK70730.1"/>
    <property type="molecule type" value="Genomic_DNA"/>
</dbReference>